<feature type="signal peptide" evidence="1">
    <location>
        <begin position="1"/>
        <end position="28"/>
    </location>
</feature>
<name>A0ABS8BCV9_9ACTN</name>
<feature type="chain" id="PRO_5045325272" description="Secreted protein" evidence="1">
    <location>
        <begin position="29"/>
        <end position="207"/>
    </location>
</feature>
<gene>
    <name evidence="2" type="ORF">LG632_24165</name>
</gene>
<dbReference type="Proteomes" id="UP001199054">
    <property type="component" value="Unassembled WGS sequence"/>
</dbReference>
<sequence>MKRTRIAALGVATAVAALAPALVEAASAAEGTSYLQDPGGGEKTMKSLWTKDEMHKVEAQFRFHPGVVYGMVDAPASSPSAEWDAKKPDPKTLAWRPSFEFAWAVSDSVVVKKALTSKDGKHPVTLHAVLRRPDGTPAAEVRDAARDRAATGRTTLPGGERIACDTGTYTVEWSVTRTGYGTLNGSLPWNSSCDTHRTAFTTGQTPR</sequence>
<evidence type="ECO:0000313" key="3">
    <source>
        <dbReference type="Proteomes" id="UP001199054"/>
    </source>
</evidence>
<proteinExistence type="predicted"/>
<evidence type="ECO:0008006" key="4">
    <source>
        <dbReference type="Google" id="ProtNLM"/>
    </source>
</evidence>
<organism evidence="2 3">
    <name type="scientific">Streptomyces antimicrobicus</name>
    <dbReference type="NCBI Taxonomy" id="2883108"/>
    <lineage>
        <taxon>Bacteria</taxon>
        <taxon>Bacillati</taxon>
        <taxon>Actinomycetota</taxon>
        <taxon>Actinomycetes</taxon>
        <taxon>Kitasatosporales</taxon>
        <taxon>Streptomycetaceae</taxon>
        <taxon>Streptomyces</taxon>
    </lineage>
</organism>
<keyword evidence="3" id="KW-1185">Reference proteome</keyword>
<accession>A0ABS8BCV9</accession>
<keyword evidence="1" id="KW-0732">Signal</keyword>
<reference evidence="2 3" key="1">
    <citation type="submission" date="2021-10" db="EMBL/GenBank/DDBJ databases">
        <title>Streptomyces sp. strain SMC 277, a novel streptomycete isolated from soil.</title>
        <authorList>
            <person name="Chanama M."/>
        </authorList>
    </citation>
    <scope>NUCLEOTIDE SEQUENCE [LARGE SCALE GENOMIC DNA]</scope>
    <source>
        <strain evidence="2 3">SMC 277</strain>
    </source>
</reference>
<dbReference type="EMBL" id="JAJAUY010000127">
    <property type="protein sequence ID" value="MCB5182460.1"/>
    <property type="molecule type" value="Genomic_DNA"/>
</dbReference>
<comment type="caution">
    <text evidence="2">The sequence shown here is derived from an EMBL/GenBank/DDBJ whole genome shotgun (WGS) entry which is preliminary data.</text>
</comment>
<protein>
    <recommendedName>
        <fullName evidence="4">Secreted protein</fullName>
    </recommendedName>
</protein>
<evidence type="ECO:0000256" key="1">
    <source>
        <dbReference type="SAM" id="SignalP"/>
    </source>
</evidence>
<dbReference type="RefSeq" id="WP_226729581.1">
    <property type="nucleotide sequence ID" value="NZ_JAJAUY010000127.1"/>
</dbReference>
<evidence type="ECO:0000313" key="2">
    <source>
        <dbReference type="EMBL" id="MCB5182460.1"/>
    </source>
</evidence>